<dbReference type="STRING" id="1849047.A0A3D8RTY7"/>
<evidence type="ECO:0000313" key="1">
    <source>
        <dbReference type="EMBL" id="RDW77562.1"/>
    </source>
</evidence>
<proteinExistence type="predicted"/>
<name>A0A3D8RTY7_9HELO</name>
<accession>A0A3D8RTY7</accession>
<evidence type="ECO:0008006" key="3">
    <source>
        <dbReference type="Google" id="ProtNLM"/>
    </source>
</evidence>
<organism evidence="1 2">
    <name type="scientific">Coleophoma cylindrospora</name>
    <dbReference type="NCBI Taxonomy" id="1849047"/>
    <lineage>
        <taxon>Eukaryota</taxon>
        <taxon>Fungi</taxon>
        <taxon>Dikarya</taxon>
        <taxon>Ascomycota</taxon>
        <taxon>Pezizomycotina</taxon>
        <taxon>Leotiomycetes</taxon>
        <taxon>Helotiales</taxon>
        <taxon>Dermateaceae</taxon>
        <taxon>Coleophoma</taxon>
    </lineage>
</organism>
<sequence>MPIIASEHEYLLHSMLALAASDLMSSAHDTSAPPPNLMSTAIAHRVKAINSLNQALSTTTLSFAQGNAMIGTCYALVFQSTLMDDGLSEYMTFIRGIVLVSIQLAVRNLRFMFENMLDNDSLAAAEPMLEKAPELDNEPARAASYMNLRKVYGYFSYAMCNADFQSLLNPSNVVGKLLQAHFVAIQLLMSDIFKEENAKNPSTENYTARWIGPVCRDVPEEMMGYFEWPLSVANSFKKEICDRNQSSNSN</sequence>
<dbReference type="PANTHER" id="PTHR47657:SF7">
    <property type="entry name" value="STEROL REGULATORY ELEMENT-BINDING PROTEIN ECM22"/>
    <property type="match status" value="1"/>
</dbReference>
<dbReference type="OrthoDB" id="5229455at2759"/>
<dbReference type="AlphaFoldDB" id="A0A3D8RTY7"/>
<evidence type="ECO:0000313" key="2">
    <source>
        <dbReference type="Proteomes" id="UP000256645"/>
    </source>
</evidence>
<reference evidence="1 2" key="1">
    <citation type="journal article" date="2018" name="IMA Fungus">
        <title>IMA Genome-F 9: Draft genome sequence of Annulohypoxylon stygium, Aspergillus mulundensis, Berkeleyomyces basicola (syn. Thielaviopsis basicola), Ceratocystis smalleyi, two Cercospora beticola strains, Coleophoma cylindrospora, Fusarium fracticaudum, Phialophora cf. hyalina, and Morchella septimelata.</title>
        <authorList>
            <person name="Wingfield B.D."/>
            <person name="Bills G.F."/>
            <person name="Dong Y."/>
            <person name="Huang W."/>
            <person name="Nel W.J."/>
            <person name="Swalarsk-Parry B.S."/>
            <person name="Vaghefi N."/>
            <person name="Wilken P.M."/>
            <person name="An Z."/>
            <person name="de Beer Z.W."/>
            <person name="De Vos L."/>
            <person name="Chen L."/>
            <person name="Duong T.A."/>
            <person name="Gao Y."/>
            <person name="Hammerbacher A."/>
            <person name="Kikkert J.R."/>
            <person name="Li Y."/>
            <person name="Li H."/>
            <person name="Li K."/>
            <person name="Li Q."/>
            <person name="Liu X."/>
            <person name="Ma X."/>
            <person name="Naidoo K."/>
            <person name="Pethybridge S.J."/>
            <person name="Sun J."/>
            <person name="Steenkamp E.T."/>
            <person name="van der Nest M.A."/>
            <person name="van Wyk S."/>
            <person name="Wingfield M.J."/>
            <person name="Xiong C."/>
            <person name="Yue Q."/>
            <person name="Zhang X."/>
        </authorList>
    </citation>
    <scope>NUCLEOTIDE SEQUENCE [LARGE SCALE GENOMIC DNA]</scope>
    <source>
        <strain evidence="1 2">BP6252</strain>
    </source>
</reference>
<comment type="caution">
    <text evidence="1">The sequence shown here is derived from an EMBL/GenBank/DDBJ whole genome shotgun (WGS) entry which is preliminary data.</text>
</comment>
<gene>
    <name evidence="1" type="ORF">BP6252_05615</name>
</gene>
<keyword evidence="2" id="KW-1185">Reference proteome</keyword>
<dbReference type="EMBL" id="PDLM01000005">
    <property type="protein sequence ID" value="RDW77562.1"/>
    <property type="molecule type" value="Genomic_DNA"/>
</dbReference>
<dbReference type="Proteomes" id="UP000256645">
    <property type="component" value="Unassembled WGS sequence"/>
</dbReference>
<protein>
    <recommendedName>
        <fullName evidence="3">Transcription factor domain-containing protein</fullName>
    </recommendedName>
</protein>
<dbReference type="PANTHER" id="PTHR47657">
    <property type="entry name" value="STEROL REGULATORY ELEMENT-BINDING PROTEIN ECM22"/>
    <property type="match status" value="1"/>
</dbReference>
<dbReference type="InterPro" id="IPR052400">
    <property type="entry name" value="Zn2-C6_fungal_TF"/>
</dbReference>
<dbReference type="GO" id="GO:0000981">
    <property type="term" value="F:DNA-binding transcription factor activity, RNA polymerase II-specific"/>
    <property type="evidence" value="ECO:0007669"/>
    <property type="project" value="TreeGrafter"/>
</dbReference>